<proteinExistence type="predicted"/>
<accession>A0A317C7B9</accession>
<name>A0A317C7B9_9GAMM</name>
<dbReference type="SUPFAM" id="SSF53850">
    <property type="entry name" value="Periplasmic binding protein-like II"/>
    <property type="match status" value="1"/>
</dbReference>
<feature type="signal peptide" evidence="1">
    <location>
        <begin position="1"/>
        <end position="22"/>
    </location>
</feature>
<protein>
    <submittedName>
        <fullName evidence="2">Amino acid ABC transporter substrate-binding protein</fullName>
    </submittedName>
</protein>
<feature type="chain" id="PRO_5016303449" evidence="1">
    <location>
        <begin position="23"/>
        <end position="299"/>
    </location>
</feature>
<comment type="caution">
    <text evidence="2">The sequence shown here is derived from an EMBL/GenBank/DDBJ whole genome shotgun (WGS) entry which is preliminary data.</text>
</comment>
<evidence type="ECO:0000313" key="2">
    <source>
        <dbReference type="EMBL" id="PWQ94209.1"/>
    </source>
</evidence>
<dbReference type="Gene3D" id="3.40.190.10">
    <property type="entry name" value="Periplasmic binding protein-like II"/>
    <property type="match status" value="2"/>
</dbReference>
<dbReference type="EMBL" id="QGKL01000041">
    <property type="protein sequence ID" value="PWQ94209.1"/>
    <property type="molecule type" value="Genomic_DNA"/>
</dbReference>
<gene>
    <name evidence="2" type="ORF">DKT75_16885</name>
</gene>
<reference evidence="2 3" key="1">
    <citation type="submission" date="2018-05" db="EMBL/GenBank/DDBJ databases">
        <title>Leucothrix arctica sp. nov., isolated from Arctic seawater.</title>
        <authorList>
            <person name="Choi A."/>
            <person name="Baek K."/>
        </authorList>
    </citation>
    <scope>NUCLEOTIDE SEQUENCE [LARGE SCALE GENOMIC DNA]</scope>
    <source>
        <strain evidence="2 3">IMCC9719</strain>
    </source>
</reference>
<dbReference type="AlphaFoldDB" id="A0A317C7B9"/>
<dbReference type="OrthoDB" id="547680at2"/>
<organism evidence="2 3">
    <name type="scientific">Leucothrix arctica</name>
    <dbReference type="NCBI Taxonomy" id="1481894"/>
    <lineage>
        <taxon>Bacteria</taxon>
        <taxon>Pseudomonadati</taxon>
        <taxon>Pseudomonadota</taxon>
        <taxon>Gammaproteobacteria</taxon>
        <taxon>Thiotrichales</taxon>
        <taxon>Thiotrichaceae</taxon>
        <taxon>Leucothrix</taxon>
    </lineage>
</organism>
<evidence type="ECO:0000313" key="3">
    <source>
        <dbReference type="Proteomes" id="UP000245506"/>
    </source>
</evidence>
<sequence>MQNKLLKLLALMILLVPNLAFSQTMEVVYPKTQSEGDARFNDLLTLLEASLEATRDTHGDYILRPSNEPMSEGRYLQEVQAGDSVNLVYSGTSVEQEQLLIPIRIPLRKGLLGYRLFLIHKDKQPVFSKVTSLEQLKQLTLGQGHDWGDLKVYRPNKFSIETASKYESLFKMVVKGRFDYFPRGINEAPVEYSQRVESLPDLAVEKELMLFYTWPYYFFVSKKHPEIAERVEAGLRKMIQSGEFDKIFYEYHGDTIKRGNIESRRLFKVINPVLPPETPIDDVELWFDPVRDLDKLSNY</sequence>
<evidence type="ECO:0000256" key="1">
    <source>
        <dbReference type="SAM" id="SignalP"/>
    </source>
</evidence>
<keyword evidence="1" id="KW-0732">Signal</keyword>
<keyword evidence="3" id="KW-1185">Reference proteome</keyword>
<dbReference type="Proteomes" id="UP000245506">
    <property type="component" value="Unassembled WGS sequence"/>
</dbReference>
<dbReference type="RefSeq" id="WP_109824949.1">
    <property type="nucleotide sequence ID" value="NZ_QGKL01000041.1"/>
</dbReference>